<dbReference type="OrthoDB" id="7864207at2"/>
<accession>A0A545SVV8</accession>
<feature type="transmembrane region" description="Helical" evidence="1">
    <location>
        <begin position="6"/>
        <end position="24"/>
    </location>
</feature>
<gene>
    <name evidence="2" type="ORF">FIL88_05865</name>
</gene>
<evidence type="ECO:0000313" key="2">
    <source>
        <dbReference type="EMBL" id="TQV69093.1"/>
    </source>
</evidence>
<reference evidence="2 3" key="1">
    <citation type="submission" date="2019-06" db="EMBL/GenBank/DDBJ databases">
        <title>A novel species of marine bacteria.</title>
        <authorList>
            <person name="Wang Y."/>
        </authorList>
    </citation>
    <scope>NUCLEOTIDE SEQUENCE [LARGE SCALE GENOMIC DNA]</scope>
    <source>
        <strain evidence="2 3">MA1-10</strain>
    </source>
</reference>
<name>A0A545SVV8_9RHOB</name>
<dbReference type="Proteomes" id="UP000315816">
    <property type="component" value="Unassembled WGS sequence"/>
</dbReference>
<organism evidence="2 3">
    <name type="scientific">Aliiroseovarius halocynthiae</name>
    <dbReference type="NCBI Taxonomy" id="985055"/>
    <lineage>
        <taxon>Bacteria</taxon>
        <taxon>Pseudomonadati</taxon>
        <taxon>Pseudomonadota</taxon>
        <taxon>Alphaproteobacteria</taxon>
        <taxon>Rhodobacterales</taxon>
        <taxon>Paracoccaceae</taxon>
        <taxon>Aliiroseovarius</taxon>
    </lineage>
</organism>
<evidence type="ECO:0000256" key="1">
    <source>
        <dbReference type="SAM" id="Phobius"/>
    </source>
</evidence>
<keyword evidence="1" id="KW-1133">Transmembrane helix</keyword>
<sequence length="74" mass="8326">MSYSLTLIIFGGAIIIAMVALSRYQQISYRRYLSEHVAKTDEIRQGQDKLIALSIRQAEAQERIAAALEARNAE</sequence>
<keyword evidence="1" id="KW-0472">Membrane</keyword>
<keyword evidence="1" id="KW-0812">Transmembrane</keyword>
<dbReference type="EMBL" id="VICH01000004">
    <property type="protein sequence ID" value="TQV69093.1"/>
    <property type="molecule type" value="Genomic_DNA"/>
</dbReference>
<keyword evidence="3" id="KW-1185">Reference proteome</keyword>
<dbReference type="AlphaFoldDB" id="A0A545SVV8"/>
<comment type="caution">
    <text evidence="2">The sequence shown here is derived from an EMBL/GenBank/DDBJ whole genome shotgun (WGS) entry which is preliminary data.</text>
</comment>
<evidence type="ECO:0000313" key="3">
    <source>
        <dbReference type="Proteomes" id="UP000315816"/>
    </source>
</evidence>
<dbReference type="RefSeq" id="WP_142852845.1">
    <property type="nucleotide sequence ID" value="NZ_FXWW01000001.1"/>
</dbReference>
<proteinExistence type="predicted"/>
<protein>
    <submittedName>
        <fullName evidence="2">Uncharacterized protein</fullName>
    </submittedName>
</protein>